<dbReference type="EMBL" id="CP038437">
    <property type="protein sequence ID" value="QEM83303.1"/>
    <property type="molecule type" value="Genomic_DNA"/>
</dbReference>
<dbReference type="PRINTS" id="PR00344">
    <property type="entry name" value="BCTRLSENSOR"/>
</dbReference>
<dbReference type="PANTHER" id="PTHR45436:SF5">
    <property type="entry name" value="SENSOR HISTIDINE KINASE TRCS"/>
    <property type="match status" value="1"/>
</dbReference>
<dbReference type="InterPro" id="IPR005467">
    <property type="entry name" value="His_kinase_dom"/>
</dbReference>
<dbReference type="InterPro" id="IPR036890">
    <property type="entry name" value="HATPase_C_sf"/>
</dbReference>
<dbReference type="Gene3D" id="3.30.565.10">
    <property type="entry name" value="Histidine kinase-like ATPase, C-terminal domain"/>
    <property type="match status" value="1"/>
</dbReference>
<dbReference type="GO" id="GO:0005886">
    <property type="term" value="C:plasma membrane"/>
    <property type="evidence" value="ECO:0007669"/>
    <property type="project" value="TreeGrafter"/>
</dbReference>
<dbReference type="PANTHER" id="PTHR45436">
    <property type="entry name" value="SENSOR HISTIDINE KINASE YKOH"/>
    <property type="match status" value="1"/>
</dbReference>
<dbReference type="GO" id="GO:0000160">
    <property type="term" value="P:phosphorelay signal transduction system"/>
    <property type="evidence" value="ECO:0007669"/>
    <property type="project" value="UniProtKB-KW"/>
</dbReference>
<dbReference type="PROSITE" id="PS50109">
    <property type="entry name" value="HIS_KIN"/>
    <property type="match status" value="1"/>
</dbReference>
<keyword evidence="4" id="KW-0597">Phosphoprotein</keyword>
<comment type="catalytic activity">
    <reaction evidence="1">
        <text>ATP + protein L-histidine = ADP + protein N-phospho-L-histidine.</text>
        <dbReference type="EC" id="2.7.13.3"/>
    </reaction>
</comment>
<dbReference type="InterPro" id="IPR003660">
    <property type="entry name" value="HAMP_dom"/>
</dbReference>
<keyword evidence="9" id="KW-0902">Two-component regulatory system</keyword>
<dbReference type="KEGG" id="hbh:E4T21_18390"/>
<reference evidence="14" key="1">
    <citation type="submission" date="2021-02" db="EMBL/GenBank/DDBJ databases">
        <title>Strain Y2R2, a novel species of the genus Halomonas.</title>
        <authorList>
            <person name="Huang H."/>
        </authorList>
    </citation>
    <scope>NUCLEOTIDE SEQUENCE</scope>
    <source>
        <strain evidence="14">Y2R2</strain>
    </source>
</reference>
<evidence type="ECO:0000256" key="8">
    <source>
        <dbReference type="ARBA" id="ARBA00022989"/>
    </source>
</evidence>
<dbReference type="InterPro" id="IPR003594">
    <property type="entry name" value="HATPase_dom"/>
</dbReference>
<evidence type="ECO:0000256" key="11">
    <source>
        <dbReference type="SAM" id="Phobius"/>
    </source>
</evidence>
<evidence type="ECO:0000256" key="10">
    <source>
        <dbReference type="ARBA" id="ARBA00023136"/>
    </source>
</evidence>
<accession>A0A5C1NL29</accession>
<evidence type="ECO:0000313" key="14">
    <source>
        <dbReference type="EMBL" id="QEM83303.1"/>
    </source>
</evidence>
<feature type="domain" description="HAMP" evidence="13">
    <location>
        <begin position="191"/>
        <end position="242"/>
    </location>
</feature>
<dbReference type="InterPro" id="IPR050428">
    <property type="entry name" value="TCS_sensor_his_kinase"/>
</dbReference>
<name>A0A5C1NL29_9GAMM</name>
<dbReference type="AlphaFoldDB" id="A0A5C1NL29"/>
<dbReference type="EC" id="2.7.13.3" evidence="3"/>
<dbReference type="Pfam" id="PF02518">
    <property type="entry name" value="HATPase_c"/>
    <property type="match status" value="1"/>
</dbReference>
<evidence type="ECO:0000256" key="1">
    <source>
        <dbReference type="ARBA" id="ARBA00000085"/>
    </source>
</evidence>
<evidence type="ECO:0000256" key="6">
    <source>
        <dbReference type="ARBA" id="ARBA00022692"/>
    </source>
</evidence>
<feature type="domain" description="Histidine kinase" evidence="12">
    <location>
        <begin position="250"/>
        <end position="449"/>
    </location>
</feature>
<protein>
    <recommendedName>
        <fullName evidence="3">histidine kinase</fullName>
        <ecNumber evidence="3">2.7.13.3</ecNumber>
    </recommendedName>
</protein>
<keyword evidence="10 11" id="KW-0472">Membrane</keyword>
<organism evidence="14 15">
    <name type="scientific">Halomonas binhaiensis</name>
    <dbReference type="NCBI Taxonomy" id="2562282"/>
    <lineage>
        <taxon>Bacteria</taxon>
        <taxon>Pseudomonadati</taxon>
        <taxon>Pseudomonadota</taxon>
        <taxon>Gammaproteobacteria</taxon>
        <taxon>Oceanospirillales</taxon>
        <taxon>Halomonadaceae</taxon>
        <taxon>Halomonas</taxon>
    </lineage>
</organism>
<gene>
    <name evidence="14" type="ORF">E4T21_18390</name>
</gene>
<keyword evidence="8 11" id="KW-1133">Transmembrane helix</keyword>
<comment type="subcellular location">
    <subcellularLocation>
        <location evidence="2">Membrane</location>
    </subcellularLocation>
</comment>
<feature type="transmembrane region" description="Helical" evidence="11">
    <location>
        <begin position="21"/>
        <end position="40"/>
    </location>
</feature>
<keyword evidence="6 11" id="KW-0812">Transmembrane</keyword>
<evidence type="ECO:0000313" key="15">
    <source>
        <dbReference type="Proteomes" id="UP000324285"/>
    </source>
</evidence>
<sequence>MRKVSSRAGNWTLARRLIVASIVLVLVIVPIVGLGLSFSFRESASASFDERLASMHKVLLASFELDRTTGTLTLNDRMADSRFEQVYSGWYWQVSDGDAFTRTSRSLWDQRLPLGRLSGISWRTIKGPRGQSLRMVEQTLLVPGQKKPVHVSLAVTRRELTAEMARFEWLLWLSLVALSVLLLSGLVLQIRWGLAPLRALHDDLAEVKSGNRERLETQLPGELGELATTMNEVLDHDRRLIERGRAAAGNLAHALKTPVSVLQAQADRLPEAARRQVREEVSRIDAAVRHHLARASAAGSAALTASIDVEKVLAPVVGGLARLAERRGKHLERNFLPGLMLRVDPQDLQELTGNLLENALDWASGRVALSFRLQGDGACLLLEDDGPGMTEEQRQAVLARGVRLDEKRPGSGLGLAIVEDLVTLYGGRLTLGEASLGGLSVEVWLPGARCA</sequence>
<proteinExistence type="predicted"/>
<dbReference type="Gene3D" id="1.10.287.130">
    <property type="match status" value="1"/>
</dbReference>
<evidence type="ECO:0000256" key="2">
    <source>
        <dbReference type="ARBA" id="ARBA00004370"/>
    </source>
</evidence>
<evidence type="ECO:0000256" key="7">
    <source>
        <dbReference type="ARBA" id="ARBA00022777"/>
    </source>
</evidence>
<dbReference type="PROSITE" id="PS50885">
    <property type="entry name" value="HAMP"/>
    <property type="match status" value="1"/>
</dbReference>
<dbReference type="InterPro" id="IPR004358">
    <property type="entry name" value="Sig_transdc_His_kin-like_C"/>
</dbReference>
<keyword evidence="5" id="KW-0808">Transferase</keyword>
<dbReference type="SUPFAM" id="SSF55874">
    <property type="entry name" value="ATPase domain of HSP90 chaperone/DNA topoisomerase II/histidine kinase"/>
    <property type="match status" value="1"/>
</dbReference>
<keyword evidence="15" id="KW-1185">Reference proteome</keyword>
<dbReference type="GO" id="GO:0004673">
    <property type="term" value="F:protein histidine kinase activity"/>
    <property type="evidence" value="ECO:0007669"/>
    <property type="project" value="UniProtKB-EC"/>
</dbReference>
<dbReference type="SMART" id="SM00387">
    <property type="entry name" value="HATPase_c"/>
    <property type="match status" value="1"/>
</dbReference>
<evidence type="ECO:0000256" key="9">
    <source>
        <dbReference type="ARBA" id="ARBA00023012"/>
    </source>
</evidence>
<keyword evidence="7 14" id="KW-0418">Kinase</keyword>
<evidence type="ECO:0000256" key="3">
    <source>
        <dbReference type="ARBA" id="ARBA00012438"/>
    </source>
</evidence>
<evidence type="ECO:0000259" key="13">
    <source>
        <dbReference type="PROSITE" id="PS50885"/>
    </source>
</evidence>
<evidence type="ECO:0000256" key="4">
    <source>
        <dbReference type="ARBA" id="ARBA00022553"/>
    </source>
</evidence>
<evidence type="ECO:0000259" key="12">
    <source>
        <dbReference type="PROSITE" id="PS50109"/>
    </source>
</evidence>
<dbReference type="RefSeq" id="WP_149286425.1">
    <property type="nucleotide sequence ID" value="NZ_CP038437.2"/>
</dbReference>
<evidence type="ECO:0000256" key="5">
    <source>
        <dbReference type="ARBA" id="ARBA00022679"/>
    </source>
</evidence>
<dbReference type="OrthoDB" id="9809567at2"/>
<dbReference type="Proteomes" id="UP000324285">
    <property type="component" value="Chromosome"/>
</dbReference>